<feature type="compositionally biased region" description="Low complexity" evidence="1">
    <location>
        <begin position="648"/>
        <end position="665"/>
    </location>
</feature>
<gene>
    <name evidence="2" type="ORF">D6C84_03645</name>
</gene>
<dbReference type="EMBL" id="QZBT01000038">
    <property type="protein sequence ID" value="THZ85017.1"/>
    <property type="molecule type" value="Genomic_DNA"/>
</dbReference>
<evidence type="ECO:0000313" key="3">
    <source>
        <dbReference type="Proteomes" id="UP000310039"/>
    </source>
</evidence>
<dbReference type="AlphaFoldDB" id="A0A4S9XZV8"/>
<feature type="compositionally biased region" description="Basic and acidic residues" evidence="1">
    <location>
        <begin position="711"/>
        <end position="721"/>
    </location>
</feature>
<reference evidence="2 3" key="1">
    <citation type="submission" date="2018-10" db="EMBL/GenBank/DDBJ databases">
        <title>Fifty Aureobasidium pullulans genomes reveal a recombining polyextremotolerant generalist.</title>
        <authorList>
            <person name="Gostincar C."/>
            <person name="Turk M."/>
            <person name="Zajc J."/>
            <person name="Gunde-Cimerman N."/>
        </authorList>
    </citation>
    <scope>NUCLEOTIDE SEQUENCE [LARGE SCALE GENOMIC DNA]</scope>
    <source>
        <strain evidence="2 3">EXF-3403</strain>
    </source>
</reference>
<comment type="caution">
    <text evidence="2">The sequence shown here is derived from an EMBL/GenBank/DDBJ whole genome shotgun (WGS) entry which is preliminary data.</text>
</comment>
<accession>A0A4S9XZV8</accession>
<proteinExistence type="predicted"/>
<feature type="region of interest" description="Disordered" evidence="1">
    <location>
        <begin position="1"/>
        <end position="29"/>
    </location>
</feature>
<dbReference type="PANTHER" id="PTHR40788:SF2">
    <property type="entry name" value="CLR5 DOMAIN-CONTAINING PROTEIN"/>
    <property type="match status" value="1"/>
</dbReference>
<organism evidence="2 3">
    <name type="scientific">Aureobasidium pullulans</name>
    <name type="common">Black yeast</name>
    <name type="synonym">Pullularia pullulans</name>
    <dbReference type="NCBI Taxonomy" id="5580"/>
    <lineage>
        <taxon>Eukaryota</taxon>
        <taxon>Fungi</taxon>
        <taxon>Dikarya</taxon>
        <taxon>Ascomycota</taxon>
        <taxon>Pezizomycotina</taxon>
        <taxon>Dothideomycetes</taxon>
        <taxon>Dothideomycetidae</taxon>
        <taxon>Dothideales</taxon>
        <taxon>Saccotheciaceae</taxon>
        <taxon>Aureobasidium</taxon>
    </lineage>
</organism>
<feature type="region of interest" description="Disordered" evidence="1">
    <location>
        <begin position="624"/>
        <end position="687"/>
    </location>
</feature>
<dbReference type="PANTHER" id="PTHR40788">
    <property type="entry name" value="CLR5 DOMAIN-CONTAINING PROTEIN-RELATED"/>
    <property type="match status" value="1"/>
</dbReference>
<feature type="compositionally biased region" description="Basic and acidic residues" evidence="1">
    <location>
        <begin position="666"/>
        <end position="675"/>
    </location>
</feature>
<protein>
    <submittedName>
        <fullName evidence="2">Uncharacterized protein</fullName>
    </submittedName>
</protein>
<name>A0A4S9XZV8_AURPU</name>
<sequence>MLDVQSLQDGLSTLELSSETPPPLDKVTHSSRALTDHLFADWHGLNTIVQSHEDLIRKRWRKKTRDQKKAVLEEAWGHDLSESHRPDLTLYMDDSNQESPQSLDAYKWPFINLENLLQPRMLPMFLSSRGRHHPYSFCHADLTACGLGLSAGKIDKLDMKDYNMAFSRVNASEGYGRIVAAEDAADSSDDGTAGFRLKLGEGLLVLEVQQRIWKFLLACAKEITHDVAAESTETTTLDSESHSVPASESAHTTLAASFLEAPYREPAHLNIDRIKSIAAAKRSGIADHIWLLREDPSYFADCVTEWKDHQPEMLLDAEGKKHPIHKTGLTKAFWNRVLRKMITDSYLSLSLWESTYQEVCKLDHLLQKHPDPSPSQNLPEELAFAIKKVRHLLELSSANSIALLKSHVPPSPPMLNYWHREGTSTADHHSSKFRTDLNTRTDQDLTLDRLFWAYTTLWDEKQSAVIGLHTLVAELDRLTYADTKAKELQSALVVDNIADLGVISECLNQLSLFYPWSRDIEHEMARNRQHLAEDFYAKSAEWDNFRKMPWQGVDLAELGSPENGRFSYPIANRRTKTNAGALHKAEERLDSFWYEVDKHLAAQSVTLPDKIMRLILSGNRFLQRTPEWDEPPPKSEGNANGKLNNRANGKMNGKSNGKSKNSNGKMNDKSNEKTNGKPVPKQPDIDPFYVPLSQTYLQLSPSHKRASSMHEPTKSTPKDSDVMASGLAASKANTTATTTATTTTPPEKLTFVVDKRAKKTFSTLFFTPSSNDTPADTTWTDFVHAMHSIEFSVEKLFGSIWQFTPPERGVGESIQFHAPLHADKIHYYMARLYGRRLGRAYGWTGDMFVLQ</sequence>
<feature type="region of interest" description="Disordered" evidence="1">
    <location>
        <begin position="699"/>
        <end position="721"/>
    </location>
</feature>
<feature type="compositionally biased region" description="Polar residues" evidence="1">
    <location>
        <begin position="637"/>
        <end position="647"/>
    </location>
</feature>
<evidence type="ECO:0000256" key="1">
    <source>
        <dbReference type="SAM" id="MobiDB-lite"/>
    </source>
</evidence>
<feature type="compositionally biased region" description="Polar residues" evidence="1">
    <location>
        <begin position="1"/>
        <end position="19"/>
    </location>
</feature>
<evidence type="ECO:0000313" key="2">
    <source>
        <dbReference type="EMBL" id="THZ85017.1"/>
    </source>
</evidence>
<dbReference type="Proteomes" id="UP000310039">
    <property type="component" value="Unassembled WGS sequence"/>
</dbReference>